<feature type="region of interest" description="Disordered" evidence="3">
    <location>
        <begin position="2745"/>
        <end position="2799"/>
    </location>
</feature>
<feature type="region of interest" description="Disordered" evidence="3">
    <location>
        <begin position="5178"/>
        <end position="5199"/>
    </location>
</feature>
<evidence type="ECO:0000313" key="5">
    <source>
        <dbReference type="EMBL" id="CAK0910581.1"/>
    </source>
</evidence>
<evidence type="ECO:0000256" key="2">
    <source>
        <dbReference type="ARBA" id="ARBA00022490"/>
    </source>
</evidence>
<feature type="region of interest" description="Disordered" evidence="3">
    <location>
        <begin position="1"/>
        <end position="40"/>
    </location>
</feature>
<dbReference type="PROSITE" id="PS50190">
    <property type="entry name" value="SEC7"/>
    <property type="match status" value="1"/>
</dbReference>
<dbReference type="SUPFAM" id="SSF48425">
    <property type="entry name" value="Sec7 domain"/>
    <property type="match status" value="1"/>
</dbReference>
<name>A0ABN9YCS5_9DINO</name>
<dbReference type="InterPro" id="IPR035999">
    <property type="entry name" value="Sec7_dom_sf"/>
</dbReference>
<dbReference type="EMBL" id="CAUYUJ010022426">
    <property type="protein sequence ID" value="CAK0910581.1"/>
    <property type="molecule type" value="Genomic_DNA"/>
</dbReference>
<dbReference type="InterPro" id="IPR023394">
    <property type="entry name" value="Sec7_C_sf"/>
</dbReference>
<feature type="compositionally biased region" description="Low complexity" evidence="3">
    <location>
        <begin position="2780"/>
        <end position="2789"/>
    </location>
</feature>
<keyword evidence="2" id="KW-0963">Cytoplasm</keyword>
<sequence length="5199" mass="564855">MSSRRGAKPPRLTPGALAAHAAAHTPAQKTITKVSTAPSASKAVSLAGASTAAGDGATRRRGPNKKVSCSRNACKEVMLSGKAACAECHATFAWGNFDGEGTLEEVIQKCNTEPSSDQLFSKVNTIRIQKHLGEKTMETEQVVGQESHKLRLIETWDGHLKSTIESESGKSFKELKLTQTLLPSADLRAAHPGALTKVKGVRYELVKEHIVSKDTFNMLHSGQMYKQQGANAFKKAKQQWTSAFVRRLRNTTITKLDLGGDDVPPDDGDGGPADDDLDAEGEEGEEEDDPDAAGPCIDEAAGNPAPTLAAPSAAGAAASSAPRYPQPSPPRSIKAASTVGASVRSPAPKRSPSGGMSVLQRVPQDGKYEYYGVTWDTNDAEEKTALEKLVKCDPIEALMDQCTKVSERWARELHKKRADADPSDSIATRIQKHLALMARCRAVSLNSLPCYGNREERIQDIEAVVKAKVEFPIEWQVAVAFRALEDITQSSSMLAHIKEAMVIASFVPADFSATFEFDPLQPEMHAIVGSPDEVVSRWRGAFSRILKALVRLAEGKPNSQAVAAAIQLEDFLTDLDVDSDPSYHSCLQESLKPLRCLICVFDCSHLEFYDDVADTLRAAKAGGLAVNDTRRAVIDAMDKLPAYTAKLEEIKRRIMTMCEAIVDETKTHPPQQLHKWLDMLMKAKIEIGIPDATAHAFNTFGTALERHLSEGSVRHILSGDVGCIAVAGQLMEFLALGRPQQVAECIGSCVGDRRQLTINDDQASDAVRGIKCLNDARLAHYHMYSPAFMGNLSALAVSLKSMVLDQAECRAADAFEDLWAKLSAVSAAKQSWMQLGGAVEARIAADVGLGAILDVLSATVALEKAVNAVGSNSVADIGKVVEDTKGIVSEVAAVTCDSSDRELQLALASSKLENIGQGVDDGTDWARDLSDKTIEEVKAVGKTDFHAEFKALELEAAIGTVEGALTSAKALCEKFGREPNADLVSRANRALLIGKKTRWEGLILLELVAMDAQSNDSAERGTTVANIRKFKRLAEKDGVFKNMLPQIVEAVSSAESSKKRVRVDGTSDMMLAELSDVGWETRAMRQRQAQITIRVRRLVRAEQNRTVTMLERRLCGLVFKNLCRQPFANLPLVGGDSIGDAAPANINPFVVSDAESFRRLVLEVGDAIANNISLDGLLDQTHMEIGLVFTEAVRSDETQLPARGATGSNDEGNIYNDLPDDADERAKLVNTEWNYGMLFVKRGSGGQPSSYVSFSFSLCTPVQVVSNTTGECYYAVLHQTRLADADRIAQKFARHQRNATTDGDRAFIRAERHRSCVYPDMHLLHKLCCVHRASNCKKEPFKKKVPREIEFYTNLVLVMRRAYNSNTFRREVKKLILAPGRFTYLAEGACLPVHVKRLEHLLDLAVPPRTRKNVWRRSVIWATINGGIDGSRLIHWNGCEEIVEYFILLQGLGIFADAWSKWIAVYYPSEKKGAHPRVDLDGKGALQAVLDSNPAGMSVPHLTVAAQEELKKLEQKSHRGTVTKHLATIGPDEVLSTAVVVLRTMNLHRDFIGGLIYSCGDHKKLKQKASASQALKGNHGRTFMYQVLEAYDVELETRLVDNAFFLMSDSAHWESIPLRCRTLRLQCTAFRLLSQAVCTTSLIKLEKTWYPNKTFAGIRSDDAMQAALDEKDCLLDPWSLQFCRHHRYGVIADARHDLMHVASLLHEDTVKQEWSQGVLRRIIASRSVNTWVASLSRINVEWIGQGFRRLARAFRQLRTPSSSSPAADQPCQQQARAAGAPSAPRRRKLRAADVFFSRECGQEGNAQPSFSGMWAKFRRLGDGDIDGLQRQADEANAEVNEGRRPFPMGRREMQRARARADAEAVAAMHVRAQLADDRVGQPAPLRRALEAHGRTLAAVAAAAPSGALAARPSADALAVIERALRTSSDSERREEKVAEQQVVDFAERSGRAGARELALAAGRVVPHAADASLFVADPRNAQSEEGAQNFLHAEWADDSVYQRAQRLAALTGQTRPVRALRGLLHRFWHGLSRTILHKDCEVFDEPPVHRRCWEARRCICCPESASLVKLRANLEKTTRRLYRPGALRSNVDSGFIVCCFIGLAVRQDGDGGPAAECDDGALYAFMHVGFHSWSPFEPFYVPMRTPGYVVDLDGDQKLRERLVELGALPRSLDAWAACEIFGLSKRWLLAHFELIENDTVVGAVEPRLQKGRAVHDGETHVIWDPAAPRRRRISQWHALADRFKAACDESSDDGGGGDSDGGDAATEGGGSADGGGGEVGASGVEEEQAIVEAAVDGSDGSREQLSSDSSSTASSSSSEDAGADEPPDLGVEHPPHLREQAVCSFRLPGHLGGGSIVAYKNNEIYAYCGECEAHGRRCRVSRRGKGATKRAQGQGRPLGYLMAWLLSADECSDAWDHKNLYKTIDHATRRHGRDILRGLAGSEDIFEQVADNQVANHDIESMPEVIACVFRSMEGRQRCNSARAKFSPDAGAPALSCFAGGCGGPSASAAAALARPRVVRRLPRAIVRECSRGAWAAAAQRAQLGGGAHWLIGGGLVQRRTIVNGDAARGWIVMGGNGWIHSSSVQCVATRAGCNASAASPLDFGSLRQRVQAALKASAATLASLAGPTLMVAARLSSRSATTAPAVSSERAQLSRGPDVGGAERASPFYLISGPAPTSPLPFRLNSPRLAGRGGPSVARCVCAIRLSDIGLSGSRAGAMQAAMDKNEYNRVMVAVSDSNDFDMASSPRGAVGPVAAGSSQAELGGHGGAADPPPVDSQGPPGSADGPAPAAPPLQPRAKAAPRNYGKLLAQELAQKLGVHNSVAAGMIDELPSAVARVLQASHGKVILPNFLTINMVEQSIGATSKDEAKVLKSSAKAMKVHSDNVRLVKPEVTFKAQWVREVLKTKDVTPTVITLPNGVLRPDMDIAPCTPVSRAWLGLPLQSPSLPASSVLSDADVPRGAKPPRLTPGALAAHAAAHTPAQKTITKVSTAPSASKAVSLAGASTAAGDGATRRRGPNKKVSCSRNACKEVMLSGKAACAECHATFAWGNFDGEGTLEEVIQKCNTEPSSDQLFSKVNTIRIQKHLGEKTMETEQVVGQESHKLRIIETWDGHLKSTIESESGKSFKELKLTQTLLPSADLRAAHPGALTKVKGVRYELVKEHIVSKDTFNMLHSSQMYKQQGANAFKRAKRQWTSAFVRRLRNTTIAKLDLGGDDVPPDDGDGGPADDDLDAEGEEGEEEDDPDAADPCIDEAAGNPAPTLAAPSAAGAAASSAPRYPQPSPPRSIKAASAVGASVRSPAPKRSPSGGMSVLQRVPQDGKYEYYGVTWDTNDAEEKAALEKLVKCDPIEALMDQCTKVSERWARELHKKRADADPSDSIATHIQKHLALMARCRAVSLNSLPCYGNREERIQDIEAVVKAKVEFPIEWQVAVAFRALEDITQSSSMLAHIKEAMVIASFVPADFSATFEFDPLQPEMHAIVGSPDEVVSRWRGAFSRILKALVRLAEGKPNSQAVAAAIQLEDILTDLDVDSDPSYHSCLQESLKPLRCLICVFDCSHLEFYDDVADTLRAAKAGGLAVNDTRRAVIDAMDKLPAYTAKLEEIKKSSRAAQQHSERIMTMCEAIVDETKTHPPQQLHKWLDMLMKAKIEIGIPDATAHAFNTFGTALERHLSEGSVRHILSGDVGCIAVAGQLMEFLRAACPHFPGHSGVITKAMELGSAFLEQAGKTAIADAAADALGNLLRASQGEVEFKPIIDQTAAAINDFVNSQLTINDDQASDAVRGIKCLNDARLAHYHMYSPAFMGNLSALAVSLKSMVLDQAECRAADAFEDLWAKLSAVSAAKQSWMQLGGAVEARIAADVGLGAILDVLSATVALEKAVNAVGSNSVADIGKVVEDTKGIVSEVAAVTCDSSDRELQLALASSKLENIGQGVDDGTDWARDLSDKTIEEVKAVGKTDFLAEFKALELEAAIGTVEGALTSAKALCEKFGREPNADLVSRANRALLIGKKTRWEGLILLELVAMDAQSNDSAERGTTVANIRKFKRLAEKDGVFKNMLPQIVEAVSSAESSKKRAHSPGTPFLAGEADLGEDKAFNKGVLYAMVDLQDFAGQELDESLRSFLSIFRLPGEAQKIDRMMEKFAEKYCSDNPNKYTNADCAFVLSFSLIMLQTDLHNPGIKNKMTKDEFVRNNRGINDNQDLPREHLEKLYEAVEKNPISLQEDREAQLAMESQAAQGAAQKYELFVRETESIVGKCEEMMKLKTGKSKASKHVLCVEHVRPLFEVACWPYLATLAVLLEMQDSPSAVDLCIEGFKHCIRIAARFDMDTERDALVSSLAKFTYLTTVKEMKQKNIECIKALLAIGLSEGNNLGPSWHYVLVCISQLERMQLIGHKTRQDFQFFEEEAALAQRSAGVSTQGGQIVKRRTHGLGVSALVSLGQDDRQIEMVNSESIVSQIDAAQIELLFNKSTKLDSTAVVHFVTQLVRVSKEELALPDQPRIFSLQKLVEVADYNMNRIRLVWSRIWQVLSNHFIEVACNPNIRVCMFAIDSLRQLAMKFLEKDELSNYNFQADFLRPFEVVMVSTPGVTQEVKDLIVSIISNMVQGRLKNIKSGWKTVFHILHAAAQEHSNEAIAQCSFAIVERVIKDHYNDVFVENFSEGIRALLAFGHCRASRDMSLRASPRRAPAVHVHRPPSVQSWRCSVVKLVLGKGLPARLDTSPRYTSFPSEHTAGALRAIGYLLQAAGCLADLRGHDPSRPDPPLPPPKADLAGGGAAGGPEAGAGALAGGGHPAHGGSVFDEDTWRLVFNGVIKPLFDDIPELQHVDARAADGRADDGRAEGNAASWAAAMGPPTCLAALTRLVELFEKHLDSLAFLLVDVLRLIENCIQHDTEAIARIGMEGFKQLLLHTGQALQPDCWQKVMDSVLRLFSDSMPVWLMEVDDIMRAESEAGGHLPFRKEDVVIQCVVQLLLIDMLQDTLAQHYEFIPPNGLMTLLDALQRSFEFAQEFNQQIELRQVLKRLGFMREMKQLPGLLKQEREALSCSLKVLFQVLCDERMQQSEQFPKAVERLMSLCGTVLQNYAAKEARLHSQSELSADAADEAAAVETEREVQGLVPIISEVVLTGLRDLQHGQFAAYAHELVPLLCELTVVNSREVRLMVREVLLRQVVPLVGSAPPGSPAAPAPVRAAHGMQPPGG</sequence>
<evidence type="ECO:0000256" key="3">
    <source>
        <dbReference type="SAM" id="MobiDB-lite"/>
    </source>
</evidence>
<feature type="compositionally biased region" description="Polar residues" evidence="3">
    <location>
        <begin position="28"/>
        <end position="39"/>
    </location>
</feature>
<feature type="region of interest" description="Disordered" evidence="3">
    <location>
        <begin position="48"/>
        <end position="67"/>
    </location>
</feature>
<accession>A0ABN9YCS5</accession>
<feature type="compositionally biased region" description="Acidic residues" evidence="3">
    <location>
        <begin position="3215"/>
        <end position="3248"/>
    </location>
</feature>
<dbReference type="InterPro" id="IPR046455">
    <property type="entry name" value="Sec7/BIG1-like_C"/>
</dbReference>
<proteinExistence type="predicted"/>
<keyword evidence="6" id="KW-1185">Reference proteome</keyword>
<comment type="caution">
    <text evidence="5">The sequence shown here is derived from an EMBL/GenBank/DDBJ whole genome shotgun (WGS) entry which is preliminary data.</text>
</comment>
<evidence type="ECO:0000259" key="4">
    <source>
        <dbReference type="PROSITE" id="PS50190"/>
    </source>
</evidence>
<dbReference type="SUPFAM" id="SSF48371">
    <property type="entry name" value="ARM repeat"/>
    <property type="match status" value="1"/>
</dbReference>
<organism evidence="5 6">
    <name type="scientific">Prorocentrum cordatum</name>
    <dbReference type="NCBI Taxonomy" id="2364126"/>
    <lineage>
        <taxon>Eukaryota</taxon>
        <taxon>Sar</taxon>
        <taxon>Alveolata</taxon>
        <taxon>Dinophyceae</taxon>
        <taxon>Prorocentrales</taxon>
        <taxon>Prorocentraceae</taxon>
        <taxon>Prorocentrum</taxon>
    </lineage>
</organism>
<feature type="region of interest" description="Disordered" evidence="3">
    <location>
        <begin position="2951"/>
        <end position="2980"/>
    </location>
</feature>
<protein>
    <recommendedName>
        <fullName evidence="4">SEC7 domain-containing protein</fullName>
    </recommendedName>
</protein>
<dbReference type="PANTHER" id="PTHR10663:SF375">
    <property type="entry name" value="LD29171P"/>
    <property type="match status" value="1"/>
</dbReference>
<evidence type="ECO:0000313" key="6">
    <source>
        <dbReference type="Proteomes" id="UP001189429"/>
    </source>
</evidence>
<feature type="region of interest" description="Disordered" evidence="3">
    <location>
        <begin position="2247"/>
        <end position="2281"/>
    </location>
</feature>
<dbReference type="Pfam" id="PF01369">
    <property type="entry name" value="Sec7"/>
    <property type="match status" value="1"/>
</dbReference>
<feature type="compositionally biased region" description="Low complexity" evidence="3">
    <location>
        <begin position="13"/>
        <end position="27"/>
    </location>
</feature>
<feature type="region of interest" description="Disordered" evidence="3">
    <location>
        <begin position="255"/>
        <end position="361"/>
    </location>
</feature>
<dbReference type="Proteomes" id="UP001189429">
    <property type="component" value="Unassembled WGS sequence"/>
</dbReference>
<dbReference type="InterPro" id="IPR015403">
    <property type="entry name" value="Mon2/Sec7/BIG1-like_HDS"/>
</dbReference>
<feature type="compositionally biased region" description="Low complexity" evidence="3">
    <location>
        <begin position="2306"/>
        <end position="2318"/>
    </location>
</feature>
<comment type="subcellular location">
    <subcellularLocation>
        <location evidence="1">Cytoplasm</location>
    </subcellularLocation>
</comment>
<reference evidence="5" key="1">
    <citation type="submission" date="2023-10" db="EMBL/GenBank/DDBJ databases">
        <authorList>
            <person name="Chen Y."/>
            <person name="Shah S."/>
            <person name="Dougan E. K."/>
            <person name="Thang M."/>
            <person name="Chan C."/>
        </authorList>
    </citation>
    <scope>NUCLEOTIDE SEQUENCE [LARGE SCALE GENOMIC DNA]</scope>
</reference>
<feature type="compositionally biased region" description="Low complexity" evidence="3">
    <location>
        <begin position="2969"/>
        <end position="2980"/>
    </location>
</feature>
<feature type="compositionally biased region" description="Gly residues" evidence="3">
    <location>
        <begin position="2267"/>
        <end position="2280"/>
    </location>
</feature>
<feature type="compositionally biased region" description="Gly residues" evidence="3">
    <location>
        <begin position="4772"/>
        <end position="4791"/>
    </location>
</feature>
<feature type="region of interest" description="Disordered" evidence="3">
    <location>
        <begin position="1758"/>
        <end position="1786"/>
    </location>
</feature>
<feature type="region of interest" description="Disordered" evidence="3">
    <location>
        <begin position="3004"/>
        <end position="3023"/>
    </location>
</feature>
<feature type="region of interest" description="Disordered" evidence="3">
    <location>
        <begin position="3212"/>
        <end position="3317"/>
    </location>
</feature>
<feature type="compositionally biased region" description="Acidic residues" evidence="3">
    <location>
        <begin position="259"/>
        <end position="291"/>
    </location>
</feature>
<dbReference type="Pfam" id="PF09324">
    <property type="entry name" value="Sec7-like_HDS"/>
    <property type="match status" value="1"/>
</dbReference>
<feature type="compositionally biased region" description="Polar residues" evidence="3">
    <location>
        <begin position="1759"/>
        <end position="1774"/>
    </location>
</feature>
<feature type="compositionally biased region" description="Low complexity" evidence="3">
    <location>
        <begin position="3249"/>
        <end position="3278"/>
    </location>
</feature>
<feature type="compositionally biased region" description="Low complexity" evidence="3">
    <location>
        <begin position="304"/>
        <end position="322"/>
    </location>
</feature>
<dbReference type="SMART" id="SM00222">
    <property type="entry name" value="Sec7"/>
    <property type="match status" value="1"/>
</dbReference>
<dbReference type="Pfam" id="PF20252">
    <property type="entry name" value="BIG2_C"/>
    <property type="match status" value="1"/>
</dbReference>
<evidence type="ECO:0000256" key="1">
    <source>
        <dbReference type="ARBA" id="ARBA00004496"/>
    </source>
</evidence>
<dbReference type="InterPro" id="IPR016024">
    <property type="entry name" value="ARM-type_fold"/>
</dbReference>
<feature type="domain" description="SEC7" evidence="4">
    <location>
        <begin position="4092"/>
        <end position="4218"/>
    </location>
</feature>
<gene>
    <name evidence="5" type="ORF">PCOR1329_LOCUS84732</name>
</gene>
<feature type="region of interest" description="Disordered" evidence="3">
    <location>
        <begin position="4752"/>
        <end position="4791"/>
    </location>
</feature>
<feature type="region of interest" description="Disordered" evidence="3">
    <location>
        <begin position="2294"/>
        <end position="2334"/>
    </location>
</feature>
<dbReference type="PANTHER" id="PTHR10663">
    <property type="entry name" value="GUANYL-NUCLEOTIDE EXCHANGE FACTOR"/>
    <property type="match status" value="1"/>
</dbReference>
<dbReference type="CDD" id="cd00171">
    <property type="entry name" value="Sec7"/>
    <property type="match status" value="1"/>
</dbReference>
<dbReference type="Gene3D" id="1.10.1000.11">
    <property type="entry name" value="Arf Nucleotide-binding Site Opener,domain 2"/>
    <property type="match status" value="1"/>
</dbReference>
<dbReference type="InterPro" id="IPR000904">
    <property type="entry name" value="Sec7_dom"/>
</dbReference>